<sequence length="592" mass="64228">MAKGKPSFYAVKIGRVPGVYLTWDECKQQVHGYPGARYKMFHKREEADEWNGQYTSDQPKAQDEEPNQHREEGLTSDMNPVASGSKEAVPSSAFAFACSDSPSAAADVDRKGKKRAFDVDELSIPKIQLSAEVGEDLVVYCDGACKGNGKPGSVAGVGVWWGPGDARNIAERCPGAQTNNRAELIALGRVLESTPISRRRLVVKTDSKYTIGCFEQWIHKWIENGFKTANGKAVSNPSLIRYIHTLLSGRINLGQKVKLSYVKGHSGDTGNDGADAQANYGARMCEVEERDWERLEEHYRREVDNIMDALEESDVEPQKEDMEVEGSEKIEDEVEMETFNIDDATETPSKKRKFSEETSDLARTAIPGPFVPSKPRSKPDSNAKLPSHNGLPSAPASPSKSTAESKKARLEAIEQAISPSKPKPSGSGKQSRLAAIEAALSPEKSKPAADTKNTNIASHSSPSKPKRSTDAMTDADDVFSSSSKPRRAAISSPTKTEPTNLPSATPNSPSKPLTPKKLQRLAFIEEGLSASKAPMPKLDFNVAQPPSSSKTKPVPANSASKSAAPRVVNALSKDELEAFAEVWDDDMSALTE</sequence>
<keyword evidence="11" id="KW-1185">Reference proteome</keyword>
<name>A0ABR1JU50_9AGAR</name>
<evidence type="ECO:0000256" key="4">
    <source>
        <dbReference type="ARBA" id="ARBA00022722"/>
    </source>
</evidence>
<dbReference type="InterPro" id="IPR002156">
    <property type="entry name" value="RNaseH_domain"/>
</dbReference>
<dbReference type="SUPFAM" id="SSF53098">
    <property type="entry name" value="Ribonuclease H-like"/>
    <property type="match status" value="1"/>
</dbReference>
<dbReference type="InterPro" id="IPR009027">
    <property type="entry name" value="Ribosomal_bL9/RNase_H1_N"/>
</dbReference>
<feature type="region of interest" description="Disordered" evidence="8">
    <location>
        <begin position="49"/>
        <end position="85"/>
    </location>
</feature>
<gene>
    <name evidence="10" type="ORF">VKT23_006658</name>
</gene>
<dbReference type="PANTHER" id="PTHR10642">
    <property type="entry name" value="RIBONUCLEASE H1"/>
    <property type="match status" value="1"/>
</dbReference>
<keyword evidence="7" id="KW-0378">Hydrolase</keyword>
<feature type="region of interest" description="Disordered" evidence="8">
    <location>
        <begin position="310"/>
        <end position="565"/>
    </location>
</feature>
<dbReference type="EMBL" id="JBANRG010000008">
    <property type="protein sequence ID" value="KAK7464488.1"/>
    <property type="molecule type" value="Genomic_DNA"/>
</dbReference>
<dbReference type="InterPro" id="IPR037056">
    <property type="entry name" value="RNase_H1_N_sf"/>
</dbReference>
<feature type="compositionally biased region" description="Polar residues" evidence="8">
    <location>
        <begin position="544"/>
        <end position="561"/>
    </location>
</feature>
<keyword evidence="5" id="KW-0479">Metal-binding</keyword>
<dbReference type="InterPro" id="IPR036397">
    <property type="entry name" value="RNaseH_sf"/>
</dbReference>
<accession>A0ABR1JU50</accession>
<evidence type="ECO:0000256" key="2">
    <source>
        <dbReference type="ARBA" id="ARBA00005300"/>
    </source>
</evidence>
<dbReference type="Pfam" id="PF00075">
    <property type="entry name" value="RNase_H"/>
    <property type="match status" value="1"/>
</dbReference>
<proteinExistence type="inferred from homology"/>
<feature type="compositionally biased region" description="Basic and acidic residues" evidence="8">
    <location>
        <begin position="60"/>
        <end position="73"/>
    </location>
</feature>
<feature type="compositionally biased region" description="Basic and acidic residues" evidence="8">
    <location>
        <begin position="316"/>
        <end position="329"/>
    </location>
</feature>
<dbReference type="InterPro" id="IPR050092">
    <property type="entry name" value="RNase_H"/>
</dbReference>
<evidence type="ECO:0000256" key="3">
    <source>
        <dbReference type="ARBA" id="ARBA00012180"/>
    </source>
</evidence>
<dbReference type="CDD" id="cd09280">
    <property type="entry name" value="RNase_HI_eukaryote_like"/>
    <property type="match status" value="1"/>
</dbReference>
<feature type="compositionally biased region" description="Polar residues" evidence="8">
    <location>
        <begin position="491"/>
        <end position="511"/>
    </location>
</feature>
<dbReference type="Gene3D" id="3.30.420.10">
    <property type="entry name" value="Ribonuclease H-like superfamily/Ribonuclease H"/>
    <property type="match status" value="1"/>
</dbReference>
<evidence type="ECO:0000313" key="10">
    <source>
        <dbReference type="EMBL" id="KAK7464488.1"/>
    </source>
</evidence>
<feature type="compositionally biased region" description="Low complexity" evidence="8">
    <location>
        <begin position="418"/>
        <end position="429"/>
    </location>
</feature>
<dbReference type="InterPro" id="IPR011320">
    <property type="entry name" value="RNase_H1_N"/>
</dbReference>
<dbReference type="InterPro" id="IPR012337">
    <property type="entry name" value="RNaseH-like_sf"/>
</dbReference>
<feature type="compositionally biased region" description="Basic and acidic residues" evidence="8">
    <location>
        <begin position="403"/>
        <end position="412"/>
    </location>
</feature>
<feature type="domain" description="RNase H type-1" evidence="9">
    <location>
        <begin position="133"/>
        <end position="283"/>
    </location>
</feature>
<dbReference type="Proteomes" id="UP001498398">
    <property type="component" value="Unassembled WGS sequence"/>
</dbReference>
<dbReference type="SUPFAM" id="SSF55658">
    <property type="entry name" value="L9 N-domain-like"/>
    <property type="match status" value="1"/>
</dbReference>
<dbReference type="PROSITE" id="PS50879">
    <property type="entry name" value="RNASE_H_1"/>
    <property type="match status" value="1"/>
</dbReference>
<evidence type="ECO:0000313" key="11">
    <source>
        <dbReference type="Proteomes" id="UP001498398"/>
    </source>
</evidence>
<evidence type="ECO:0000256" key="1">
    <source>
        <dbReference type="ARBA" id="ARBA00000077"/>
    </source>
</evidence>
<keyword evidence="4" id="KW-0540">Nuclease</keyword>
<reference evidence="10 11" key="1">
    <citation type="submission" date="2024-01" db="EMBL/GenBank/DDBJ databases">
        <title>A draft genome for the cacao thread blight pathogen Marasmiellus scandens.</title>
        <authorList>
            <person name="Baruah I.K."/>
            <person name="Leung J."/>
            <person name="Bukari Y."/>
            <person name="Amoako-Attah I."/>
            <person name="Meinhardt L.W."/>
            <person name="Bailey B.A."/>
            <person name="Cohen S.P."/>
        </authorList>
    </citation>
    <scope>NUCLEOTIDE SEQUENCE [LARGE SCALE GENOMIC DNA]</scope>
    <source>
        <strain evidence="10 11">GH-19</strain>
    </source>
</reference>
<dbReference type="EC" id="3.1.26.4" evidence="3"/>
<comment type="similarity">
    <text evidence="2">Belongs to the RNase H family.</text>
</comment>
<feature type="compositionally biased region" description="Low complexity" evidence="8">
    <location>
        <begin position="392"/>
        <end position="402"/>
    </location>
</feature>
<comment type="catalytic activity">
    <reaction evidence="1">
        <text>Endonucleolytic cleavage to 5'-phosphomonoester.</text>
        <dbReference type="EC" id="3.1.26.4"/>
    </reaction>
</comment>
<keyword evidence="6" id="KW-0255">Endonuclease</keyword>
<protein>
    <recommendedName>
        <fullName evidence="3">ribonuclease H</fullName>
        <ecNumber evidence="3">3.1.26.4</ecNumber>
    </recommendedName>
</protein>
<comment type="caution">
    <text evidence="10">The sequence shown here is derived from an EMBL/GenBank/DDBJ whole genome shotgun (WGS) entry which is preliminary data.</text>
</comment>
<evidence type="ECO:0000256" key="7">
    <source>
        <dbReference type="ARBA" id="ARBA00022801"/>
    </source>
</evidence>
<dbReference type="PANTHER" id="PTHR10642:SF26">
    <property type="entry name" value="RIBONUCLEASE H1"/>
    <property type="match status" value="1"/>
</dbReference>
<evidence type="ECO:0000256" key="5">
    <source>
        <dbReference type="ARBA" id="ARBA00022723"/>
    </source>
</evidence>
<dbReference type="Pfam" id="PF01693">
    <property type="entry name" value="Cauli_VI"/>
    <property type="match status" value="1"/>
</dbReference>
<organism evidence="10 11">
    <name type="scientific">Marasmiellus scandens</name>
    <dbReference type="NCBI Taxonomy" id="2682957"/>
    <lineage>
        <taxon>Eukaryota</taxon>
        <taxon>Fungi</taxon>
        <taxon>Dikarya</taxon>
        <taxon>Basidiomycota</taxon>
        <taxon>Agaricomycotina</taxon>
        <taxon>Agaricomycetes</taxon>
        <taxon>Agaricomycetidae</taxon>
        <taxon>Agaricales</taxon>
        <taxon>Marasmiineae</taxon>
        <taxon>Omphalotaceae</taxon>
        <taxon>Marasmiellus</taxon>
    </lineage>
</organism>
<evidence type="ECO:0000259" key="9">
    <source>
        <dbReference type="PROSITE" id="PS50879"/>
    </source>
</evidence>
<evidence type="ECO:0000256" key="8">
    <source>
        <dbReference type="SAM" id="MobiDB-lite"/>
    </source>
</evidence>
<evidence type="ECO:0000256" key="6">
    <source>
        <dbReference type="ARBA" id="ARBA00022759"/>
    </source>
</evidence>
<feature type="compositionally biased region" description="Polar residues" evidence="8">
    <location>
        <begin position="451"/>
        <end position="463"/>
    </location>
</feature>
<dbReference type="Gene3D" id="3.40.970.10">
    <property type="entry name" value="Ribonuclease H1, N-terminal domain"/>
    <property type="match status" value="1"/>
</dbReference>